<evidence type="ECO:0000313" key="11">
    <source>
        <dbReference type="Proteomes" id="UP000579812"/>
    </source>
</evidence>
<evidence type="ECO:0000256" key="7">
    <source>
        <dbReference type="ARBA" id="ARBA00039957"/>
    </source>
</evidence>
<accession>A0A7J6CDI3</accession>
<keyword evidence="3" id="KW-0202">Cytokine</keyword>
<feature type="chain" id="PRO_5029796917" description="Interleukin-21" evidence="9">
    <location>
        <begin position="20"/>
        <end position="147"/>
    </location>
</feature>
<dbReference type="Proteomes" id="UP000579812">
    <property type="component" value="Unassembled WGS sequence"/>
</dbReference>
<comment type="similarity">
    <text evidence="2">Belongs to the IL-15/IL-21 family.</text>
</comment>
<dbReference type="PANTHER" id="PTHR14356:SF2">
    <property type="entry name" value="INTERLEUKIN-21"/>
    <property type="match status" value="1"/>
</dbReference>
<evidence type="ECO:0000256" key="5">
    <source>
        <dbReference type="ARBA" id="ARBA00022729"/>
    </source>
</evidence>
<comment type="function">
    <text evidence="8">Cytokine with immunoregulatory activity. May promote the transition between innate and adaptive immunity. Induces the production of IgG(1) and IgG(3) in B-cells. Implicated in the generation and maintenance of T follicular helper (Tfh) cells and the formation of germinal-centers. Together with IL6, control the early generation of Tfh cells and are critical for an effective antibody response to acute viral infection. May play a role in proliferation and maturation of natural killer (NK) cells in synergy with IL15. May regulate proliferation of mature B- and T-cells in response to activating stimuli. In synergy with IL15 and IL18 stimulates interferon gamma production in T-cells and NK cells. During T-cell mediated immune response may inhibit dendritic cells (DC) activation and maturation.</text>
</comment>
<dbReference type="OrthoDB" id="9426569at2759"/>
<comment type="subcellular location">
    <subcellularLocation>
        <location evidence="1">Secreted</location>
    </subcellularLocation>
</comment>
<evidence type="ECO:0000256" key="2">
    <source>
        <dbReference type="ARBA" id="ARBA00006050"/>
    </source>
</evidence>
<dbReference type="GO" id="GO:0005125">
    <property type="term" value="F:cytokine activity"/>
    <property type="evidence" value="ECO:0007669"/>
    <property type="project" value="UniProtKB-KW"/>
</dbReference>
<keyword evidence="11" id="KW-1185">Reference proteome</keyword>
<dbReference type="Gene3D" id="1.20.1250.70">
    <property type="entry name" value="Interleukin-15/Interleukin-21"/>
    <property type="match status" value="1"/>
</dbReference>
<organism evidence="10 11">
    <name type="scientific">Onychostoma macrolepis</name>
    <dbReference type="NCBI Taxonomy" id="369639"/>
    <lineage>
        <taxon>Eukaryota</taxon>
        <taxon>Metazoa</taxon>
        <taxon>Chordata</taxon>
        <taxon>Craniata</taxon>
        <taxon>Vertebrata</taxon>
        <taxon>Euteleostomi</taxon>
        <taxon>Actinopterygii</taxon>
        <taxon>Neopterygii</taxon>
        <taxon>Teleostei</taxon>
        <taxon>Ostariophysi</taxon>
        <taxon>Cypriniformes</taxon>
        <taxon>Cyprinidae</taxon>
        <taxon>Acrossocheilinae</taxon>
        <taxon>Onychostoma</taxon>
    </lineage>
</organism>
<feature type="signal peptide" evidence="9">
    <location>
        <begin position="1"/>
        <end position="19"/>
    </location>
</feature>
<evidence type="ECO:0000256" key="6">
    <source>
        <dbReference type="ARBA" id="ARBA00023157"/>
    </source>
</evidence>
<name>A0A7J6CDI3_9TELE</name>
<keyword evidence="5 9" id="KW-0732">Signal</keyword>
<dbReference type="GO" id="GO:0005126">
    <property type="term" value="F:cytokine receptor binding"/>
    <property type="evidence" value="ECO:0007669"/>
    <property type="project" value="InterPro"/>
</dbReference>
<dbReference type="InterPro" id="IPR009079">
    <property type="entry name" value="4_helix_cytokine-like_core"/>
</dbReference>
<gene>
    <name evidence="10" type="ORF">G5714_014482</name>
</gene>
<dbReference type="SUPFAM" id="SSF47266">
    <property type="entry name" value="4-helical cytokines"/>
    <property type="match status" value="1"/>
</dbReference>
<evidence type="ECO:0000256" key="8">
    <source>
        <dbReference type="ARBA" id="ARBA00045924"/>
    </source>
</evidence>
<comment type="caution">
    <text evidence="10">The sequence shown here is derived from an EMBL/GenBank/DDBJ whole genome shotgun (WGS) entry which is preliminary data.</text>
</comment>
<dbReference type="EMBL" id="JAAMOB010000014">
    <property type="protein sequence ID" value="KAF4105151.1"/>
    <property type="molecule type" value="Genomic_DNA"/>
</dbReference>
<evidence type="ECO:0000313" key="10">
    <source>
        <dbReference type="EMBL" id="KAF4105151.1"/>
    </source>
</evidence>
<evidence type="ECO:0000256" key="1">
    <source>
        <dbReference type="ARBA" id="ARBA00004613"/>
    </source>
</evidence>
<evidence type="ECO:0000256" key="4">
    <source>
        <dbReference type="ARBA" id="ARBA00022525"/>
    </source>
</evidence>
<dbReference type="InterPro" id="IPR003443">
    <property type="entry name" value="IL-15/IL-21_fam"/>
</dbReference>
<evidence type="ECO:0000256" key="9">
    <source>
        <dbReference type="SAM" id="SignalP"/>
    </source>
</evidence>
<evidence type="ECO:0000256" key="3">
    <source>
        <dbReference type="ARBA" id="ARBA00022514"/>
    </source>
</evidence>
<reference evidence="10 11" key="1">
    <citation type="submission" date="2020-04" db="EMBL/GenBank/DDBJ databases">
        <title>Chromosome-level genome assembly of a cyprinid fish Onychostoma macrolepis by integration of Nanopore Sequencing, Bionano and Hi-C technology.</title>
        <authorList>
            <person name="Wang D."/>
        </authorList>
    </citation>
    <scope>NUCLEOTIDE SEQUENCE [LARGE SCALE GENOMIC DNA]</scope>
    <source>
        <strain evidence="10">SWU-2019</strain>
        <tissue evidence="10">Muscle</tissue>
    </source>
</reference>
<keyword evidence="6" id="KW-1015">Disulfide bond</keyword>
<protein>
    <recommendedName>
        <fullName evidence="7">Interleukin-21</fullName>
    </recommendedName>
</protein>
<dbReference type="GO" id="GO:0006955">
    <property type="term" value="P:immune response"/>
    <property type="evidence" value="ECO:0007669"/>
    <property type="project" value="InterPro"/>
</dbReference>
<sequence>MKASVCFVFAVVCWIAAQAEESPKILTLSKVMNELNKINQGMIKDKSTSLNSPTVNDLKDCCVASALECFRSQVNHLSVTDPKLRRSKMIVRRELQRPLIVNSVSSCKPEEIQTAQCKSCDSYNKVDSRMFMQNFQTLLQKIYASQA</sequence>
<proteinExistence type="inferred from homology"/>
<dbReference type="GO" id="GO:0005615">
    <property type="term" value="C:extracellular space"/>
    <property type="evidence" value="ECO:0007669"/>
    <property type="project" value="UniProtKB-KW"/>
</dbReference>
<keyword evidence="4" id="KW-0964">Secreted</keyword>
<dbReference type="AlphaFoldDB" id="A0A7J6CDI3"/>
<dbReference type="PANTHER" id="PTHR14356">
    <property type="entry name" value="INTERLEUKIN-15-RELATED"/>
    <property type="match status" value="1"/>
</dbReference>